<comment type="caution">
    <text evidence="2">The sequence shown here is derived from an EMBL/GenBank/DDBJ whole genome shotgun (WGS) entry which is preliminary data.</text>
</comment>
<keyword evidence="1" id="KW-0472">Membrane</keyword>
<accession>A0A9E2KBU4</accession>
<dbReference type="Proteomes" id="UP000824229">
    <property type="component" value="Unassembled WGS sequence"/>
</dbReference>
<keyword evidence="1" id="KW-0812">Transmembrane</keyword>
<feature type="transmembrane region" description="Helical" evidence="1">
    <location>
        <begin position="6"/>
        <end position="27"/>
    </location>
</feature>
<reference evidence="2" key="2">
    <citation type="submission" date="2021-04" db="EMBL/GenBank/DDBJ databases">
        <authorList>
            <person name="Gilroy R."/>
        </authorList>
    </citation>
    <scope>NUCLEOTIDE SEQUENCE</scope>
    <source>
        <strain evidence="2">B5-657</strain>
    </source>
</reference>
<name>A0A9E2KBU4_9FIRM</name>
<dbReference type="AlphaFoldDB" id="A0A9E2KBU4"/>
<reference evidence="2" key="1">
    <citation type="journal article" date="2021" name="PeerJ">
        <title>Extensive microbial diversity within the chicken gut microbiome revealed by metagenomics and culture.</title>
        <authorList>
            <person name="Gilroy R."/>
            <person name="Ravi A."/>
            <person name="Getino M."/>
            <person name="Pursley I."/>
            <person name="Horton D.L."/>
            <person name="Alikhan N.F."/>
            <person name="Baker D."/>
            <person name="Gharbi K."/>
            <person name="Hall N."/>
            <person name="Watson M."/>
            <person name="Adriaenssens E.M."/>
            <person name="Foster-Nyarko E."/>
            <person name="Jarju S."/>
            <person name="Secka A."/>
            <person name="Antonio M."/>
            <person name="Oren A."/>
            <person name="Chaudhuri R.R."/>
            <person name="La Ragione R."/>
            <person name="Hildebrand F."/>
            <person name="Pallen M.J."/>
        </authorList>
    </citation>
    <scope>NUCLEOTIDE SEQUENCE</scope>
    <source>
        <strain evidence="2">B5-657</strain>
    </source>
</reference>
<dbReference type="EMBL" id="JAHLFQ010000128">
    <property type="protein sequence ID" value="MBU3804250.1"/>
    <property type="molecule type" value="Genomic_DNA"/>
</dbReference>
<evidence type="ECO:0000313" key="2">
    <source>
        <dbReference type="EMBL" id="MBU3804250.1"/>
    </source>
</evidence>
<protein>
    <submittedName>
        <fullName evidence="2">Uncharacterized protein</fullName>
    </submittedName>
</protein>
<evidence type="ECO:0000256" key="1">
    <source>
        <dbReference type="SAM" id="Phobius"/>
    </source>
</evidence>
<evidence type="ECO:0000313" key="3">
    <source>
        <dbReference type="Proteomes" id="UP000824229"/>
    </source>
</evidence>
<keyword evidence="1" id="KW-1133">Transmembrane helix</keyword>
<feature type="transmembrane region" description="Helical" evidence="1">
    <location>
        <begin position="48"/>
        <end position="67"/>
    </location>
</feature>
<proteinExistence type="predicted"/>
<sequence length="172" mass="19886">MNIKWSYYLIIGIYILLIALRIINYLNETAYKKENSHYRKVFSIKKDFFTTVTLICIVVTLAINIAAFMGGKAFNTDSIIITLLIIGFTMINSFTFILFSEESSTICLLGYRLKAGDIENIKVKEGKNKDVLNITFNREIESYNYAKILVYGKYKKDLGNLFINLQDKKEEK</sequence>
<gene>
    <name evidence="2" type="ORF">H9872_05810</name>
</gene>
<organism evidence="2 3">
    <name type="scientific">Candidatus Cellulosilyticum pullistercoris</name>
    <dbReference type="NCBI Taxonomy" id="2838521"/>
    <lineage>
        <taxon>Bacteria</taxon>
        <taxon>Bacillati</taxon>
        <taxon>Bacillota</taxon>
        <taxon>Clostridia</taxon>
        <taxon>Lachnospirales</taxon>
        <taxon>Cellulosilyticaceae</taxon>
        <taxon>Cellulosilyticum</taxon>
    </lineage>
</organism>
<feature type="transmembrane region" description="Helical" evidence="1">
    <location>
        <begin position="79"/>
        <end position="99"/>
    </location>
</feature>